<sequence length="258" mass="28001">MHRHPEPRPIAEPGDRERNTPHAKPQPPHRPDPHRQPAARAHRARRPALTRIGARRRAGLGADHPDDSRAGSPDLGPRRAGAGEGLRGRDLARQRNLRQRNLRQRHPRQRHPRRERARSAAARHPLARTLASTLGAERGSAPVEFLLVAILMTSLALAVIQLALGLHVRNTLLDAAAEGARQAALAGAEPADGVERTRQLISTAIADEFAQDVSVSRDEIDGVPVIEIRVRATLPLIGLIGIDQGLEVSGHAAIETLS</sequence>
<feature type="compositionally biased region" description="Basic residues" evidence="1">
    <location>
        <begin position="40"/>
        <end position="58"/>
    </location>
</feature>
<accession>A0A975FLX3</accession>
<protein>
    <submittedName>
        <fullName evidence="3">Pilus assembly protein</fullName>
    </submittedName>
</protein>
<keyword evidence="4" id="KW-1185">Reference proteome</keyword>
<dbReference type="Proteomes" id="UP000671914">
    <property type="component" value="Chromosome"/>
</dbReference>
<dbReference type="EMBL" id="CP071696">
    <property type="protein sequence ID" value="QTX04317.1"/>
    <property type="molecule type" value="Genomic_DNA"/>
</dbReference>
<feature type="domain" description="TadE-like" evidence="2">
    <location>
        <begin position="139"/>
        <end position="181"/>
    </location>
</feature>
<dbReference type="AlphaFoldDB" id="A0A975FLX3"/>
<gene>
    <name evidence="3" type="ORF">G127AT_13715</name>
</gene>
<feature type="region of interest" description="Disordered" evidence="1">
    <location>
        <begin position="1"/>
        <end position="125"/>
    </location>
</feature>
<evidence type="ECO:0000259" key="2">
    <source>
        <dbReference type="Pfam" id="PF07811"/>
    </source>
</evidence>
<dbReference type="InterPro" id="IPR012495">
    <property type="entry name" value="TadE-like_dom"/>
</dbReference>
<dbReference type="Pfam" id="PF07811">
    <property type="entry name" value="TadE"/>
    <property type="match status" value="1"/>
</dbReference>
<organism evidence="3 4">
    <name type="scientific">Agromyces archimandritae</name>
    <dbReference type="NCBI Taxonomy" id="2781962"/>
    <lineage>
        <taxon>Bacteria</taxon>
        <taxon>Bacillati</taxon>
        <taxon>Actinomycetota</taxon>
        <taxon>Actinomycetes</taxon>
        <taxon>Micrococcales</taxon>
        <taxon>Microbacteriaceae</taxon>
        <taxon>Agromyces</taxon>
    </lineage>
</organism>
<evidence type="ECO:0000313" key="4">
    <source>
        <dbReference type="Proteomes" id="UP000671914"/>
    </source>
</evidence>
<feature type="compositionally biased region" description="Basic and acidic residues" evidence="1">
    <location>
        <begin position="1"/>
        <end position="20"/>
    </location>
</feature>
<name>A0A975FLX3_9MICO</name>
<reference evidence="3" key="1">
    <citation type="submission" date="2021-03" db="EMBL/GenBank/DDBJ databases">
        <title>Agromyces archimandritus sp. nov., isolated from the cockroach Archimandrita tessellata.</title>
        <authorList>
            <person name="Guzman J."/>
            <person name="Ortuzar M."/>
            <person name="Poehlein A."/>
            <person name="Daniel R."/>
            <person name="Trujillo M."/>
            <person name="Vilcinskas A."/>
        </authorList>
    </citation>
    <scope>NUCLEOTIDE SEQUENCE</scope>
    <source>
        <strain evidence="3">G127AT</strain>
    </source>
</reference>
<feature type="compositionally biased region" description="Basic residues" evidence="1">
    <location>
        <begin position="95"/>
        <end position="116"/>
    </location>
</feature>
<evidence type="ECO:0000256" key="1">
    <source>
        <dbReference type="SAM" id="MobiDB-lite"/>
    </source>
</evidence>
<dbReference type="KEGG" id="aarc:G127AT_13715"/>
<evidence type="ECO:0000313" key="3">
    <source>
        <dbReference type="EMBL" id="QTX04317.1"/>
    </source>
</evidence>
<proteinExistence type="predicted"/>